<dbReference type="PANTHER" id="PTHR37540:SF5">
    <property type="entry name" value="TRANSCRIPTION FACTOR DOMAIN-CONTAINING PROTEIN"/>
    <property type="match status" value="1"/>
</dbReference>
<proteinExistence type="predicted"/>
<reference evidence="2" key="1">
    <citation type="journal article" date="2016" name="Genome Announc.">
        <title>Draft genome sequences of fungus Aspergillus calidoustus.</title>
        <authorList>
            <person name="Horn F."/>
            <person name="Linde J."/>
            <person name="Mattern D.J."/>
            <person name="Walther G."/>
            <person name="Guthke R."/>
            <person name="Scherlach K."/>
            <person name="Martin K."/>
            <person name="Brakhage A.A."/>
            <person name="Petzke L."/>
            <person name="Valiante V."/>
        </authorList>
    </citation>
    <scope>NUCLEOTIDE SEQUENCE [LARGE SCALE GENOMIC DNA]</scope>
    <source>
        <strain evidence="2">SF006504</strain>
    </source>
</reference>
<dbReference type="PANTHER" id="PTHR37540">
    <property type="entry name" value="TRANSCRIPTION FACTOR (ACR-2), PUTATIVE-RELATED-RELATED"/>
    <property type="match status" value="1"/>
</dbReference>
<organism evidence="1 2">
    <name type="scientific">Aspergillus calidoustus</name>
    <dbReference type="NCBI Taxonomy" id="454130"/>
    <lineage>
        <taxon>Eukaryota</taxon>
        <taxon>Fungi</taxon>
        <taxon>Dikarya</taxon>
        <taxon>Ascomycota</taxon>
        <taxon>Pezizomycotina</taxon>
        <taxon>Eurotiomycetes</taxon>
        <taxon>Eurotiomycetidae</taxon>
        <taxon>Eurotiales</taxon>
        <taxon>Aspergillaceae</taxon>
        <taxon>Aspergillus</taxon>
        <taxon>Aspergillus subgen. Nidulantes</taxon>
    </lineage>
</organism>
<dbReference type="AlphaFoldDB" id="A0A0U5GJZ9"/>
<dbReference type="STRING" id="454130.A0A0U5GJZ9"/>
<dbReference type="EMBL" id="CDMC01000001">
    <property type="protein sequence ID" value="CEL01060.1"/>
    <property type="molecule type" value="Genomic_DNA"/>
</dbReference>
<dbReference type="OrthoDB" id="3469225at2759"/>
<gene>
    <name evidence="1" type="ORF">ASPCAL00652</name>
</gene>
<dbReference type="Proteomes" id="UP000054771">
    <property type="component" value="Unassembled WGS sequence"/>
</dbReference>
<dbReference type="Pfam" id="PF11951">
    <property type="entry name" value="Fungal_trans_2"/>
    <property type="match status" value="1"/>
</dbReference>
<dbReference type="OMA" id="RTEFHAY"/>
<evidence type="ECO:0000313" key="1">
    <source>
        <dbReference type="EMBL" id="CEL01060.1"/>
    </source>
</evidence>
<accession>A0A0U5GJZ9</accession>
<protein>
    <submittedName>
        <fullName evidence="1">Putative Aspergillus nidulans repeat 3 region of R2-C RNA from SpoC1 gene cluster</fullName>
    </submittedName>
</protein>
<evidence type="ECO:0000313" key="2">
    <source>
        <dbReference type="Proteomes" id="UP000054771"/>
    </source>
</evidence>
<dbReference type="InterPro" id="IPR021858">
    <property type="entry name" value="Fun_TF"/>
</dbReference>
<sequence>MMSPVSNFSIDENISIFPSLEASLLIDEGTWRPTPPPAHHGFMFVNTQADVSQCVGIQRQKKAFLARNAHQRRKKEAVDRLKLPQPYRGSAPQRGEKEVENVHRNKTQIHPPHDNSMLPARVSAVLSQNHADPFCAYPVPMSSAMHMYFRHYRFYVVPTAYPFNVDRMNTWWTERAVMSPALLHTKLCLAAGHKAALESRNGVSSVACQRSRRDCLQFRMNAIRTLNDILQDPVTAVAESTVLLVGSIVTIETINAEFAALQTHMNGLATLIDLAGGLDALEHMTLSSIYQYNTPLMSVAFVAD</sequence>
<name>A0A0U5GJZ9_ASPCI</name>
<keyword evidence="2" id="KW-1185">Reference proteome</keyword>